<proteinExistence type="predicted"/>
<sequence>MSTVETPAARRRWALVGAGVALLVAVLAGGPRVLAVAAVPPTTATPGEVVARALASADVPYVARGESRGDLALPDLRGFGDLAALLGGTTSTRVWWDGPRHWRVDAVDPAGERDTYGLATSVTTWDSGSRRLDVVVGDPSARLPRPDDLLAPQAARRLLAAVGPQDRLEALDARRVDGRTTDGVRVVPGDVRSTVERADVRVDRATGLPLHVEVVGRSGRTSLVSTLHDVAFERPDASVVTPPAPPDARRGVDRAPDLVARAATASPWLMPDALAGLTASGVDVARAPTYGSGLVRVLALPLPPRVAGEVVGDASSVGTAEERVPGGAVTRVGSGLLNAALVRDDDGQHAYVLVGLVDPALLDAMAADLLGDPPPPRTMR</sequence>
<protein>
    <submittedName>
        <fullName evidence="1">Uncharacterized protein</fullName>
    </submittedName>
</protein>
<name>A0A941D8Y8_9MICO</name>
<reference evidence="1" key="1">
    <citation type="submission" date="2021-04" db="EMBL/GenBank/DDBJ databases">
        <title>Phycicoccus avicenniae sp. nov., a novel endophytic actinomycetes isolated from branch of Avicennia mariana.</title>
        <authorList>
            <person name="Tuo L."/>
        </authorList>
    </citation>
    <scope>NUCLEOTIDE SEQUENCE</scope>
    <source>
        <strain evidence="1">BSK3Z-2</strain>
    </source>
</reference>
<organism evidence="1 2">
    <name type="scientific">Phycicoccus avicenniae</name>
    <dbReference type="NCBI Taxonomy" id="2828860"/>
    <lineage>
        <taxon>Bacteria</taxon>
        <taxon>Bacillati</taxon>
        <taxon>Actinomycetota</taxon>
        <taxon>Actinomycetes</taxon>
        <taxon>Micrococcales</taxon>
        <taxon>Intrasporangiaceae</taxon>
        <taxon>Phycicoccus</taxon>
    </lineage>
</organism>
<dbReference type="InterPro" id="IPR006311">
    <property type="entry name" value="TAT_signal"/>
</dbReference>
<keyword evidence="2" id="KW-1185">Reference proteome</keyword>
<dbReference type="Gene3D" id="2.50.20.10">
    <property type="entry name" value="Lipoprotein localisation LolA/LolB/LppX"/>
    <property type="match status" value="1"/>
</dbReference>
<dbReference type="AlphaFoldDB" id="A0A941D8Y8"/>
<evidence type="ECO:0000313" key="1">
    <source>
        <dbReference type="EMBL" id="MBR7744299.1"/>
    </source>
</evidence>
<dbReference type="Proteomes" id="UP000677016">
    <property type="component" value="Unassembled WGS sequence"/>
</dbReference>
<dbReference type="PROSITE" id="PS51318">
    <property type="entry name" value="TAT"/>
    <property type="match status" value="1"/>
</dbReference>
<dbReference type="EMBL" id="JAGSNF010000019">
    <property type="protein sequence ID" value="MBR7744299.1"/>
    <property type="molecule type" value="Genomic_DNA"/>
</dbReference>
<accession>A0A941D8Y8</accession>
<dbReference type="RefSeq" id="WP_211603821.1">
    <property type="nucleotide sequence ID" value="NZ_JAGSNF010000019.1"/>
</dbReference>
<gene>
    <name evidence="1" type="ORF">KC207_13475</name>
</gene>
<evidence type="ECO:0000313" key="2">
    <source>
        <dbReference type="Proteomes" id="UP000677016"/>
    </source>
</evidence>
<comment type="caution">
    <text evidence="1">The sequence shown here is derived from an EMBL/GenBank/DDBJ whole genome shotgun (WGS) entry which is preliminary data.</text>
</comment>